<dbReference type="PANTHER" id="PTHR12352">
    <property type="entry name" value="SECRETED MODULAR CALCIUM-BINDING PROTEIN"/>
    <property type="match status" value="1"/>
</dbReference>
<dbReference type="EMBL" id="JARQWQ010000034">
    <property type="protein sequence ID" value="KAK2560880.1"/>
    <property type="molecule type" value="Genomic_DNA"/>
</dbReference>
<dbReference type="InterPro" id="IPR036857">
    <property type="entry name" value="Thyroglobulin_1_sf"/>
</dbReference>
<dbReference type="Pfam" id="PF00086">
    <property type="entry name" value="Thyroglobulin_1"/>
    <property type="match status" value="6"/>
</dbReference>
<feature type="disulfide bond" evidence="5">
    <location>
        <begin position="599"/>
        <end position="618"/>
    </location>
</feature>
<evidence type="ECO:0000256" key="1">
    <source>
        <dbReference type="ARBA" id="ARBA00004613"/>
    </source>
</evidence>
<feature type="disulfide bond" evidence="5">
    <location>
        <begin position="395"/>
        <end position="402"/>
    </location>
</feature>
<feature type="disulfide bond" evidence="5">
    <location>
        <begin position="171"/>
        <end position="178"/>
    </location>
</feature>
<feature type="domain" description="Thyroglobulin type-1" evidence="6">
    <location>
        <begin position="137"/>
        <end position="204"/>
    </location>
</feature>
<name>A0AAD9QGJ9_ACRCE</name>
<dbReference type="InterPro" id="IPR000716">
    <property type="entry name" value="Thyroglobulin_1"/>
</dbReference>
<comment type="subcellular location">
    <subcellularLocation>
        <location evidence="1">Secreted</location>
    </subcellularLocation>
</comment>
<dbReference type="Proteomes" id="UP001249851">
    <property type="component" value="Unassembled WGS sequence"/>
</dbReference>
<gene>
    <name evidence="7" type="ORF">P5673_015986</name>
</gene>
<protein>
    <submittedName>
        <fullName evidence="7">Equistatin</fullName>
    </submittedName>
</protein>
<reference evidence="7" key="2">
    <citation type="journal article" date="2023" name="Science">
        <title>Genomic signatures of disease resistance in endangered staghorn corals.</title>
        <authorList>
            <person name="Vollmer S.V."/>
            <person name="Selwyn J.D."/>
            <person name="Despard B.A."/>
            <person name="Roesel C.L."/>
        </authorList>
    </citation>
    <scope>NUCLEOTIDE SEQUENCE</scope>
    <source>
        <strain evidence="7">K2</strain>
    </source>
</reference>
<feature type="domain" description="Thyroglobulin type-1" evidence="6">
    <location>
        <begin position="528"/>
        <end position="587"/>
    </location>
</feature>
<comment type="caution">
    <text evidence="7">The sequence shown here is derived from an EMBL/GenBank/DDBJ whole genome shotgun (WGS) entry which is preliminary data.</text>
</comment>
<organism evidence="7 8">
    <name type="scientific">Acropora cervicornis</name>
    <name type="common">Staghorn coral</name>
    <dbReference type="NCBI Taxonomy" id="6130"/>
    <lineage>
        <taxon>Eukaryota</taxon>
        <taxon>Metazoa</taxon>
        <taxon>Cnidaria</taxon>
        <taxon>Anthozoa</taxon>
        <taxon>Hexacorallia</taxon>
        <taxon>Scleractinia</taxon>
        <taxon>Astrocoeniina</taxon>
        <taxon>Acroporidae</taxon>
        <taxon>Acropora</taxon>
    </lineage>
</organism>
<dbReference type="Gene3D" id="4.10.800.10">
    <property type="entry name" value="Thyroglobulin type-1"/>
    <property type="match status" value="6"/>
</dbReference>
<dbReference type="PANTHER" id="PTHR12352:SF3">
    <property type="entry name" value="NIDOGEN-2"/>
    <property type="match status" value="1"/>
</dbReference>
<evidence type="ECO:0000256" key="4">
    <source>
        <dbReference type="ARBA" id="ARBA00023157"/>
    </source>
</evidence>
<feature type="disulfide bond" evidence="5">
    <location>
        <begin position="279"/>
        <end position="286"/>
    </location>
</feature>
<feature type="domain" description="Thyroglobulin type-1" evidence="6">
    <location>
        <begin position="596"/>
        <end position="657"/>
    </location>
</feature>
<evidence type="ECO:0000256" key="5">
    <source>
        <dbReference type="PROSITE-ProRule" id="PRU00500"/>
    </source>
</evidence>
<dbReference type="InterPro" id="IPR051950">
    <property type="entry name" value="Dev_reg/Prot_inhib"/>
</dbReference>
<proteinExistence type="predicted"/>
<feature type="domain" description="Thyroglobulin type-1" evidence="6">
    <location>
        <begin position="78"/>
        <end position="125"/>
    </location>
</feature>
<comment type="caution">
    <text evidence="5">Lacks conserved residue(s) required for the propagation of feature annotation.</text>
</comment>
<evidence type="ECO:0000256" key="2">
    <source>
        <dbReference type="ARBA" id="ARBA00022525"/>
    </source>
</evidence>
<keyword evidence="8" id="KW-1185">Reference proteome</keyword>
<keyword evidence="4 5" id="KW-1015">Disulfide bond</keyword>
<evidence type="ECO:0000313" key="8">
    <source>
        <dbReference type="Proteomes" id="UP001249851"/>
    </source>
</evidence>
<keyword evidence="3" id="KW-0677">Repeat</keyword>
<dbReference type="AlphaFoldDB" id="A0AAD9QGJ9"/>
<sequence>MYFVQEGTDLRLRKVSLLSAVCPVGQDNVNCPSQLCNYAGCPDKPQENLKCLVESCGKCGVKFINKTTGETVDCGPVETLCTRMLAGTKKKPLRLGQFIPSCDADGHFNKVQCHEGSCFCVDERGIPDLSTKTTSKMTPCQKRKKEALKRPPLGRFVPQCKSDGSFKEKQCHSSIGQCWCVDKKCPAHLKKFDCDPLLCKAVSCPGHKDATCRVNACGKCEAEFHDKYGKKVNCYSKCQQTRMEALGTHTLEEKPEKPVPPGRFVPQCANDGSFDKVQCYGSTGYCWCVDSDGIPVLGTMTRGLPYCNKAMLGGQPLFTCLRNFCAYSSCPAHRDAKCQVNPCGGCKVEFVDETGFTKCQLERFKALQLRSSGLQPVGRFVPQCEHDGAYSQIQCWSSTGSCWCVDDKGVEVRGTRVRGKPSCPSGRSARSVSAKREDGFCPVVNDPMQFICPNATCTDDNDCTEVQKCCDVQRSCPNGKPFLLCERECQFAKCPADPSASCFSDPCNKCKVEFRDAQGEVVNCTQGLTPCQARRKMATGLLGEFVPKCKTDGSYEPVQSHEGYSWCVDKDGKEVNGTRKFLEKPSCGIQPMMRVLTLCQLQKLQSGKSRPGRFIPQCKADGSFEEVQCHSSTGYCWCVDTEGWELPGTKIRGTPDCKKGTNITDFENLFFASGRVSLFC</sequence>
<accession>A0AAD9QGJ9</accession>
<keyword evidence="2" id="KW-0964">Secreted</keyword>
<feature type="domain" description="Thyroglobulin type-1" evidence="6">
    <location>
        <begin position="235"/>
        <end position="307"/>
    </location>
</feature>
<evidence type="ECO:0000256" key="3">
    <source>
        <dbReference type="ARBA" id="ARBA00022737"/>
    </source>
</evidence>
<reference evidence="7" key="1">
    <citation type="journal article" date="2023" name="G3 (Bethesda)">
        <title>Whole genome assembly and annotation of the endangered Caribbean coral Acropora cervicornis.</title>
        <authorList>
            <person name="Selwyn J.D."/>
            <person name="Vollmer S.V."/>
        </authorList>
    </citation>
    <scope>NUCLEOTIDE SEQUENCE</scope>
    <source>
        <strain evidence="7">K2</strain>
    </source>
</reference>
<dbReference type="SMART" id="SM00211">
    <property type="entry name" value="TY"/>
    <property type="match status" value="6"/>
</dbReference>
<dbReference type="CDD" id="cd00191">
    <property type="entry name" value="TY"/>
    <property type="match status" value="6"/>
</dbReference>
<dbReference type="SUPFAM" id="SSF57610">
    <property type="entry name" value="Thyroglobulin type-1 domain"/>
    <property type="match status" value="6"/>
</dbReference>
<feature type="disulfide bond" evidence="5">
    <location>
        <begin position="567"/>
        <end position="587"/>
    </location>
</feature>
<dbReference type="GO" id="GO:0005615">
    <property type="term" value="C:extracellular space"/>
    <property type="evidence" value="ECO:0007669"/>
    <property type="project" value="TreeGrafter"/>
</dbReference>
<feature type="domain" description="Thyroglobulin type-1" evidence="6">
    <location>
        <begin position="356"/>
        <end position="423"/>
    </location>
</feature>
<evidence type="ECO:0000259" key="6">
    <source>
        <dbReference type="PROSITE" id="PS51162"/>
    </source>
</evidence>
<feature type="disulfide bond" evidence="5">
    <location>
        <begin position="629"/>
        <end position="636"/>
    </location>
</feature>
<evidence type="ECO:0000313" key="7">
    <source>
        <dbReference type="EMBL" id="KAK2560880.1"/>
    </source>
</evidence>
<dbReference type="PROSITE" id="PS00484">
    <property type="entry name" value="THYROGLOBULIN_1_1"/>
    <property type="match status" value="3"/>
</dbReference>
<dbReference type="PROSITE" id="PS51162">
    <property type="entry name" value="THYROGLOBULIN_1_2"/>
    <property type="match status" value="6"/>
</dbReference>